<evidence type="ECO:0000313" key="1">
    <source>
        <dbReference type="EMBL" id="PKC73004.1"/>
    </source>
</evidence>
<dbReference type="VEuPathDB" id="FungiDB:RhiirA1_451678"/>
<reference evidence="1 2" key="2">
    <citation type="submission" date="2017-10" db="EMBL/GenBank/DDBJ databases">
        <title>Genome analyses suggest a sexual origin of heterokaryosis in a supposedly ancient asexual fungus.</title>
        <authorList>
            <person name="Corradi N."/>
            <person name="Sedzielewska K."/>
            <person name="Noel J."/>
            <person name="Charron P."/>
            <person name="Farinelli L."/>
            <person name="Marton T."/>
            <person name="Kruger M."/>
            <person name="Pelin A."/>
            <person name="Brachmann A."/>
            <person name="Corradi N."/>
        </authorList>
    </citation>
    <scope>NUCLEOTIDE SEQUENCE [LARGE SCALE GENOMIC DNA]</scope>
    <source>
        <strain evidence="1 2">A1</strain>
    </source>
</reference>
<accession>A0A2N0SBS2</accession>
<evidence type="ECO:0000313" key="2">
    <source>
        <dbReference type="Proteomes" id="UP000232688"/>
    </source>
</evidence>
<dbReference type="Proteomes" id="UP000232688">
    <property type="component" value="Unassembled WGS sequence"/>
</dbReference>
<organism evidence="1 2">
    <name type="scientific">Rhizophagus irregularis</name>
    <dbReference type="NCBI Taxonomy" id="588596"/>
    <lineage>
        <taxon>Eukaryota</taxon>
        <taxon>Fungi</taxon>
        <taxon>Fungi incertae sedis</taxon>
        <taxon>Mucoromycota</taxon>
        <taxon>Glomeromycotina</taxon>
        <taxon>Glomeromycetes</taxon>
        <taxon>Glomerales</taxon>
        <taxon>Glomeraceae</taxon>
        <taxon>Rhizophagus</taxon>
    </lineage>
</organism>
<dbReference type="EMBL" id="LLXH01000104">
    <property type="protein sequence ID" value="PKC73004.1"/>
    <property type="molecule type" value="Genomic_DNA"/>
</dbReference>
<gene>
    <name evidence="1" type="ORF">RhiirA1_451678</name>
</gene>
<comment type="caution">
    <text evidence="1">The sequence shown here is derived from an EMBL/GenBank/DDBJ whole genome shotgun (WGS) entry which is preliminary data.</text>
</comment>
<reference evidence="1 2" key="1">
    <citation type="submission" date="2017-10" db="EMBL/GenBank/DDBJ databases">
        <title>Extensive intraspecific genome diversity in a model arbuscular mycorrhizal fungus.</title>
        <authorList>
            <person name="Chen E.C.H."/>
            <person name="Morin E."/>
            <person name="Baudet D."/>
            <person name="Noel J."/>
            <person name="Ndikumana S."/>
            <person name="Charron P."/>
            <person name="St-Onge C."/>
            <person name="Giorgi J."/>
            <person name="Grigoriev I.V."/>
            <person name="Roux C."/>
            <person name="Martin F.M."/>
            <person name="Corradi N."/>
        </authorList>
    </citation>
    <scope>NUCLEOTIDE SEQUENCE [LARGE SCALE GENOMIC DNA]</scope>
    <source>
        <strain evidence="1 2">A1</strain>
    </source>
</reference>
<dbReference type="AlphaFoldDB" id="A0A2N0SBS2"/>
<dbReference type="VEuPathDB" id="FungiDB:FUN_015033"/>
<name>A0A2N0SBS2_9GLOM</name>
<proteinExistence type="predicted"/>
<protein>
    <submittedName>
        <fullName evidence="1">Uncharacterized protein</fullName>
    </submittedName>
</protein>
<sequence length="101" mass="11919">MNRDCTEFKIKFNKSDYVDSFIKALTFDFSDGSVEVFETPGHIELFFEWQRDKRLNIIFSRFASYYTVWKLLQLESKRVVNGNLIPIEGDLSTHAKLCKKI</sequence>